<dbReference type="eggNOG" id="COG0223">
    <property type="taxonomic scope" value="Bacteria"/>
</dbReference>
<accession>A0A0A7EJN1</accession>
<keyword evidence="3" id="KW-1185">Reference proteome</keyword>
<proteinExistence type="predicted"/>
<dbReference type="EMBL" id="CP009888">
    <property type="protein sequence ID" value="AIY66142.1"/>
    <property type="molecule type" value="Genomic_DNA"/>
</dbReference>
<dbReference type="AlphaFoldDB" id="A0A0A7EJN1"/>
<feature type="domain" description="Formyl transferase N-terminal" evidence="1">
    <location>
        <begin position="68"/>
        <end position="156"/>
    </location>
</feature>
<evidence type="ECO:0000313" key="2">
    <source>
        <dbReference type="EMBL" id="AIY66142.1"/>
    </source>
</evidence>
<dbReference type="STRING" id="1348114.OM33_14250"/>
<gene>
    <name evidence="2" type="ORF">OM33_14250</name>
</gene>
<organism evidence="2 3">
    <name type="scientific">Pseudoalteromonas piratica</name>
    <dbReference type="NCBI Taxonomy" id="1348114"/>
    <lineage>
        <taxon>Bacteria</taxon>
        <taxon>Pseudomonadati</taxon>
        <taxon>Pseudomonadota</taxon>
        <taxon>Gammaproteobacteria</taxon>
        <taxon>Alteromonadales</taxon>
        <taxon>Pseudoalteromonadaceae</taxon>
        <taxon>Pseudoalteromonas</taxon>
    </lineage>
</organism>
<dbReference type="InterPro" id="IPR036477">
    <property type="entry name" value="Formyl_transf_N_sf"/>
</dbReference>
<evidence type="ECO:0000259" key="1">
    <source>
        <dbReference type="Pfam" id="PF00551"/>
    </source>
</evidence>
<evidence type="ECO:0000313" key="3">
    <source>
        <dbReference type="Proteomes" id="UP000030341"/>
    </source>
</evidence>
<dbReference type="KEGG" id="pseo:OM33_14250"/>
<dbReference type="InterPro" id="IPR002376">
    <property type="entry name" value="Formyl_transf_N"/>
</dbReference>
<dbReference type="Gene3D" id="3.40.50.12230">
    <property type="match status" value="1"/>
</dbReference>
<dbReference type="SUPFAM" id="SSF53328">
    <property type="entry name" value="Formyltransferase"/>
    <property type="match status" value="1"/>
</dbReference>
<protein>
    <recommendedName>
        <fullName evidence="1">Formyl transferase N-terminal domain-containing protein</fullName>
    </recommendedName>
</protein>
<dbReference type="HOGENOM" id="CLU_087196_0_0_6"/>
<dbReference type="Proteomes" id="UP000030341">
    <property type="component" value="Chromosome 1"/>
</dbReference>
<name>A0A0A7EJN1_9GAMM</name>
<dbReference type="GO" id="GO:0004479">
    <property type="term" value="F:methionyl-tRNA formyltransferase activity"/>
    <property type="evidence" value="ECO:0007669"/>
    <property type="project" value="TreeGrafter"/>
</dbReference>
<dbReference type="Pfam" id="PF00551">
    <property type="entry name" value="Formyl_trans_N"/>
    <property type="match status" value="1"/>
</dbReference>
<reference evidence="2 3" key="1">
    <citation type="submission" date="2014-11" db="EMBL/GenBank/DDBJ databases">
        <title>Complete Genome Sequence of Pseudoalteromonas sp. Strain OCN003 Isolated from Kaneohe Bay, Oahu, Hawaii.</title>
        <authorList>
            <person name="Beurmann S."/>
            <person name="Videau P."/>
            <person name="Ushijima B."/>
            <person name="Smith A.M."/>
            <person name="Aeby G.S."/>
            <person name="Callahan S.M."/>
            <person name="Belcaid M."/>
        </authorList>
    </citation>
    <scope>NUCLEOTIDE SEQUENCE [LARGE SCALE GENOMIC DNA]</scope>
    <source>
        <strain evidence="2 3">OCN003</strain>
    </source>
</reference>
<dbReference type="RefSeq" id="WP_038642679.1">
    <property type="nucleotide sequence ID" value="NZ_CP009888.1"/>
</dbReference>
<dbReference type="PANTHER" id="PTHR11138">
    <property type="entry name" value="METHIONYL-TRNA FORMYLTRANSFERASE"/>
    <property type="match status" value="1"/>
</dbReference>
<dbReference type="PANTHER" id="PTHR11138:SF5">
    <property type="entry name" value="METHIONYL-TRNA FORMYLTRANSFERASE, MITOCHONDRIAL"/>
    <property type="match status" value="1"/>
</dbReference>
<dbReference type="OrthoDB" id="9802815at2"/>
<dbReference type="GO" id="GO:0005829">
    <property type="term" value="C:cytosol"/>
    <property type="evidence" value="ECO:0007669"/>
    <property type="project" value="TreeGrafter"/>
</dbReference>
<sequence length="270" mass="30412">MKVAYFGGDMFFSCFKSILDKGFDVVKVYINEPICSAFKISHYCEKLGIEQVSTRPCYEDLLRLIDDGVELFVVASYKFKLPQTRIKYAINIHPTLLPAGRGPTPLPYVVEAPSLAGVTIHKLSDEFDAGDIIIQEKLLVCDEESSSSIMVKTSLIAGKLITKFLNNMEKTYGKAVPQSSVESSYYPLITVEDRALKWGMDIDQIRSLVRRFGHWGIFMKINNNLALIRNIETRKFEHEMSAGTIIYEDCDLLAIAVIGGFICIPSDRLF</sequence>